<dbReference type="AlphaFoldDB" id="A0A448NR62"/>
<keyword evidence="1" id="KW-0813">Transport</keyword>
<reference evidence="5 6" key="1">
    <citation type="submission" date="2018-12" db="EMBL/GenBank/DDBJ databases">
        <authorList>
            <consortium name="Pathogen Informatics"/>
        </authorList>
    </citation>
    <scope>NUCLEOTIDE SEQUENCE [LARGE SCALE GENOMIC DNA]</scope>
    <source>
        <strain evidence="5 6">NCTC13489</strain>
    </source>
</reference>
<proteinExistence type="predicted"/>
<dbReference type="Gene3D" id="3.40.50.300">
    <property type="entry name" value="P-loop containing nucleotide triphosphate hydrolases"/>
    <property type="match status" value="1"/>
</dbReference>
<name>A0A448NR62_9FLAO</name>
<dbReference type="EC" id="3.6.3.-" evidence="5"/>
<dbReference type="InterPro" id="IPR030921">
    <property type="entry name" value="LPS_export_LptB"/>
</dbReference>
<evidence type="ECO:0000256" key="3">
    <source>
        <dbReference type="ARBA" id="ARBA00022840"/>
    </source>
</evidence>
<dbReference type="SUPFAM" id="SSF52540">
    <property type="entry name" value="P-loop containing nucleoside triphosphate hydrolases"/>
    <property type="match status" value="1"/>
</dbReference>
<dbReference type="GO" id="GO:0043190">
    <property type="term" value="C:ATP-binding cassette (ABC) transporter complex"/>
    <property type="evidence" value="ECO:0007669"/>
    <property type="project" value="InterPro"/>
</dbReference>
<keyword evidence="3 5" id="KW-0067">ATP-binding</keyword>
<dbReference type="GO" id="GO:0005524">
    <property type="term" value="F:ATP binding"/>
    <property type="evidence" value="ECO:0007669"/>
    <property type="project" value="UniProtKB-KW"/>
</dbReference>
<dbReference type="Proteomes" id="UP000270036">
    <property type="component" value="Chromosome"/>
</dbReference>
<dbReference type="Pfam" id="PF00005">
    <property type="entry name" value="ABC_tran"/>
    <property type="match status" value="1"/>
</dbReference>
<gene>
    <name evidence="5" type="primary">lptB</name>
    <name evidence="5" type="ORF">NCTC13489_01482</name>
</gene>
<organism evidence="5 6">
    <name type="scientific">Kaistella antarctica</name>
    <dbReference type="NCBI Taxonomy" id="266748"/>
    <lineage>
        <taxon>Bacteria</taxon>
        <taxon>Pseudomonadati</taxon>
        <taxon>Bacteroidota</taxon>
        <taxon>Flavobacteriia</taxon>
        <taxon>Flavobacteriales</taxon>
        <taxon>Weeksellaceae</taxon>
        <taxon>Chryseobacterium group</taxon>
        <taxon>Kaistella</taxon>
    </lineage>
</organism>
<evidence type="ECO:0000256" key="2">
    <source>
        <dbReference type="ARBA" id="ARBA00022741"/>
    </source>
</evidence>
<dbReference type="GO" id="GO:0016887">
    <property type="term" value="F:ATP hydrolysis activity"/>
    <property type="evidence" value="ECO:0007669"/>
    <property type="project" value="InterPro"/>
</dbReference>
<accession>A0A448NR62</accession>
<dbReference type="PANTHER" id="PTHR45772:SF10">
    <property type="entry name" value="LIPOPOLYSACCHARIDE EXPORT SYSTEM ATP-BINDING PROTEIN LPTB"/>
    <property type="match status" value="1"/>
</dbReference>
<dbReference type="SMART" id="SM00382">
    <property type="entry name" value="AAA"/>
    <property type="match status" value="1"/>
</dbReference>
<dbReference type="InterPro" id="IPR027417">
    <property type="entry name" value="P-loop_NTPase"/>
</dbReference>
<protein>
    <submittedName>
        <fullName evidence="5">Lipopolysaccharide export system ATP-binding protein LptB</fullName>
        <ecNumber evidence="5">3.6.3.-</ecNumber>
    </submittedName>
</protein>
<dbReference type="EMBL" id="LR134441">
    <property type="protein sequence ID" value="VEH99330.1"/>
    <property type="molecule type" value="Genomic_DNA"/>
</dbReference>
<dbReference type="InterPro" id="IPR051120">
    <property type="entry name" value="ABC_AA/LPS_Transport"/>
</dbReference>
<dbReference type="InterPro" id="IPR003439">
    <property type="entry name" value="ABC_transporter-like_ATP-bd"/>
</dbReference>
<dbReference type="GO" id="GO:0055085">
    <property type="term" value="P:transmembrane transport"/>
    <property type="evidence" value="ECO:0007669"/>
    <property type="project" value="InterPro"/>
</dbReference>
<dbReference type="KEGG" id="cant:NCTC13489_01482"/>
<evidence type="ECO:0000256" key="1">
    <source>
        <dbReference type="ARBA" id="ARBA00022448"/>
    </source>
</evidence>
<feature type="domain" description="ABC transporter" evidence="4">
    <location>
        <begin position="20"/>
        <end position="252"/>
    </location>
</feature>
<evidence type="ECO:0000313" key="6">
    <source>
        <dbReference type="Proteomes" id="UP000270036"/>
    </source>
</evidence>
<dbReference type="PANTHER" id="PTHR45772">
    <property type="entry name" value="CONSERVED COMPONENT OF ABC TRANSPORTER FOR NATURAL AMINO ACIDS-RELATED"/>
    <property type="match status" value="1"/>
</dbReference>
<dbReference type="PROSITE" id="PS50893">
    <property type="entry name" value="ABC_TRANSPORTER_2"/>
    <property type="match status" value="1"/>
</dbReference>
<sequence>MLSGFHLSYHVIYYICLMILRGENLIKEYGPKKVVKGVSVEVAQGEIVGLLGPNGAGKTTCFYMIVGLVKPTSGKVFLDNKEITNDAMYRRAQNGIGYLAQEASVFRKLSVEDNILGVLQLTKLSKREQQMKCDELIEEFSLEHVRKNRGDLLSGGERRRTEIARCLATSPNFILLDEPFAGVDPIAVEDIQKIVRSLVDKNIGILITDHNVQQTLAITHKTYIMFEGRILKEGLPHDLANDPQVRDAYLGENFVYQDILNKPKRRSFVYNIWAGNFDSKRQFQSFVDDHFQESDSLRVMYGFEDISFASLANSEIEHIFNEVVDKNSNNSFLFQKKEINLNYTLETAQVNSNILSKPELRYLTSFAFES</sequence>
<keyword evidence="5" id="KW-0378">Hydrolase</keyword>
<dbReference type="NCBIfam" id="TIGR04406">
    <property type="entry name" value="LPS_export_lptB"/>
    <property type="match status" value="1"/>
</dbReference>
<keyword evidence="2" id="KW-0547">Nucleotide-binding</keyword>
<dbReference type="FunFam" id="3.40.50.300:FF:000151">
    <property type="entry name" value="Lipopolysaccharide ABC transporter ATP-binding protein"/>
    <property type="match status" value="1"/>
</dbReference>
<dbReference type="CDD" id="cd03218">
    <property type="entry name" value="ABC_YhbG"/>
    <property type="match status" value="1"/>
</dbReference>
<evidence type="ECO:0000313" key="5">
    <source>
        <dbReference type="EMBL" id="VEH99330.1"/>
    </source>
</evidence>
<dbReference type="InterPro" id="IPR003593">
    <property type="entry name" value="AAA+_ATPase"/>
</dbReference>
<evidence type="ECO:0000259" key="4">
    <source>
        <dbReference type="PROSITE" id="PS50893"/>
    </source>
</evidence>